<evidence type="ECO:0000313" key="1">
    <source>
        <dbReference type="EMBL" id="KAJ7997685.1"/>
    </source>
</evidence>
<proteinExistence type="predicted"/>
<protein>
    <submittedName>
        <fullName evidence="1">Uncharacterized protein</fullName>
    </submittedName>
</protein>
<gene>
    <name evidence="1" type="ORF">DPEC_G00214700</name>
</gene>
<accession>A0ACC2G2J2</accession>
<keyword evidence="2" id="KW-1185">Reference proteome</keyword>
<dbReference type="EMBL" id="CM055745">
    <property type="protein sequence ID" value="KAJ7997685.1"/>
    <property type="molecule type" value="Genomic_DNA"/>
</dbReference>
<sequence length="396" mass="44963">MESAAVQTRSSAVNDLLGVPGSIAWDGDETKDAEVISGIRPKSSPLPRRRSDNDLSDSEPEWTPSRSRRVSFADALGLNLVKVKEFDLWDGTVPMSLDPLEGENEADGYYLSTVYSPPPSEEALVLRVQEQKLELESTELVRGTTTLRGVVRVLNVSFDKAVYVRTSLDAWATHFDLLAEYIPGSSDGHTDRFLFKLTLIPPFGERGARVDFCLRYETTVGTFWANNSDQNYVMFCHQKNKTLKENPQKHTNGRRKSILKAIGQEIPCDTNWSSTNAESSDLPNHEQEMSSVNHSLAQTGSNQDCPHKLLNESRLNLIGRKQRKAEKMSHVQDYFNQKGGDYMKEIQQLLDSRVIRLWKTEKLTPVFLLVLVEHLKRSLWINQNHLNRWENMSTLV</sequence>
<evidence type="ECO:0000313" key="2">
    <source>
        <dbReference type="Proteomes" id="UP001157502"/>
    </source>
</evidence>
<organism evidence="1 2">
    <name type="scientific">Dallia pectoralis</name>
    <name type="common">Alaska blackfish</name>
    <dbReference type="NCBI Taxonomy" id="75939"/>
    <lineage>
        <taxon>Eukaryota</taxon>
        <taxon>Metazoa</taxon>
        <taxon>Chordata</taxon>
        <taxon>Craniata</taxon>
        <taxon>Vertebrata</taxon>
        <taxon>Euteleostomi</taxon>
        <taxon>Actinopterygii</taxon>
        <taxon>Neopterygii</taxon>
        <taxon>Teleostei</taxon>
        <taxon>Protacanthopterygii</taxon>
        <taxon>Esociformes</taxon>
        <taxon>Umbridae</taxon>
        <taxon>Dallia</taxon>
    </lineage>
</organism>
<reference evidence="1" key="1">
    <citation type="submission" date="2021-05" db="EMBL/GenBank/DDBJ databases">
        <authorList>
            <person name="Pan Q."/>
            <person name="Jouanno E."/>
            <person name="Zahm M."/>
            <person name="Klopp C."/>
            <person name="Cabau C."/>
            <person name="Louis A."/>
            <person name="Berthelot C."/>
            <person name="Parey E."/>
            <person name="Roest Crollius H."/>
            <person name="Montfort J."/>
            <person name="Robinson-Rechavi M."/>
            <person name="Bouchez O."/>
            <person name="Lampietro C."/>
            <person name="Lopez Roques C."/>
            <person name="Donnadieu C."/>
            <person name="Postlethwait J."/>
            <person name="Bobe J."/>
            <person name="Dillon D."/>
            <person name="Chandos A."/>
            <person name="von Hippel F."/>
            <person name="Guiguen Y."/>
        </authorList>
    </citation>
    <scope>NUCLEOTIDE SEQUENCE</scope>
    <source>
        <strain evidence="1">YG-Jan2019</strain>
    </source>
</reference>
<dbReference type="Proteomes" id="UP001157502">
    <property type="component" value="Chromosome 18"/>
</dbReference>
<comment type="caution">
    <text evidence="1">The sequence shown here is derived from an EMBL/GenBank/DDBJ whole genome shotgun (WGS) entry which is preliminary data.</text>
</comment>
<name>A0ACC2G2J2_DALPE</name>